<comment type="caution">
    <text evidence="15">The sequence shown here is derived from an EMBL/GenBank/DDBJ whole genome shotgun (WGS) entry which is preliminary data.</text>
</comment>
<evidence type="ECO:0000256" key="9">
    <source>
        <dbReference type="ARBA" id="ARBA00022989"/>
    </source>
</evidence>
<keyword evidence="3" id="KW-1003">Cell membrane</keyword>
<dbReference type="RefSeq" id="WP_162423645.1">
    <property type="nucleotide sequence ID" value="NZ_WVIE01000013.1"/>
</dbReference>
<evidence type="ECO:0000256" key="2">
    <source>
        <dbReference type="ARBA" id="ARBA00004651"/>
    </source>
</evidence>
<evidence type="ECO:0000256" key="7">
    <source>
        <dbReference type="ARBA" id="ARBA00022801"/>
    </source>
</evidence>
<feature type="transmembrane region" description="Helical" evidence="13">
    <location>
        <begin position="638"/>
        <end position="655"/>
    </location>
</feature>
<feature type="transmembrane region" description="Helical" evidence="13">
    <location>
        <begin position="413"/>
        <end position="438"/>
    </location>
</feature>
<keyword evidence="11 13" id="KW-0472">Membrane</keyword>
<evidence type="ECO:0000313" key="16">
    <source>
        <dbReference type="Proteomes" id="UP000646053"/>
    </source>
</evidence>
<keyword evidence="9 13" id="KW-1133">Transmembrane helix</keyword>
<dbReference type="Gene3D" id="3.30.2010.10">
    <property type="entry name" value="Metalloproteases ('zincins'), catalytic domain"/>
    <property type="match status" value="1"/>
</dbReference>
<evidence type="ECO:0000256" key="3">
    <source>
        <dbReference type="ARBA" id="ARBA00022475"/>
    </source>
</evidence>
<feature type="transmembrane region" description="Helical" evidence="13">
    <location>
        <begin position="373"/>
        <end position="393"/>
    </location>
</feature>
<keyword evidence="16" id="KW-1185">Reference proteome</keyword>
<gene>
    <name evidence="15" type="ORF">GS601_12605</name>
</gene>
<dbReference type="GO" id="GO:0046872">
    <property type="term" value="F:metal ion binding"/>
    <property type="evidence" value="ECO:0007669"/>
    <property type="project" value="UniProtKB-KW"/>
</dbReference>
<dbReference type="InterPro" id="IPR001915">
    <property type="entry name" value="Peptidase_M48"/>
</dbReference>
<evidence type="ECO:0000256" key="6">
    <source>
        <dbReference type="ARBA" id="ARBA00022723"/>
    </source>
</evidence>
<feature type="transmembrane region" description="Helical" evidence="13">
    <location>
        <begin position="219"/>
        <end position="241"/>
    </location>
</feature>
<dbReference type="AlphaFoldDB" id="A0A8J7Z107"/>
<accession>A0A8J7Z107</accession>
<keyword evidence="4" id="KW-0645">Protease</keyword>
<keyword evidence="10 15" id="KW-0482">Metalloprotease</keyword>
<dbReference type="GO" id="GO:0006508">
    <property type="term" value="P:proteolysis"/>
    <property type="evidence" value="ECO:0007669"/>
    <property type="project" value="UniProtKB-KW"/>
</dbReference>
<evidence type="ECO:0000256" key="1">
    <source>
        <dbReference type="ARBA" id="ARBA00001947"/>
    </source>
</evidence>
<evidence type="ECO:0000256" key="8">
    <source>
        <dbReference type="ARBA" id="ARBA00022833"/>
    </source>
</evidence>
<dbReference type="InterPro" id="IPR050083">
    <property type="entry name" value="HtpX_protease"/>
</dbReference>
<feature type="compositionally biased region" description="Low complexity" evidence="12">
    <location>
        <begin position="180"/>
        <end position="190"/>
    </location>
</feature>
<sequence length="804" mass="88430">MSAFPDPAFDASALEIGLNAIKQKNDQAAIAALEQYLASNVADGTPNAIKAQMGLVVVYARCDRQKDAIALCHRLGHSQNRKVQSWAAQMLNDLSPKTIDKTTDTETGFTPLDSVSPSPRRSFRLSSPSSPDLACPPSSSLSETGSVTEPPLVMPPDNFSPATADLNPSSSRRRSEHSLAASPSDPPASDWRNAGRAQRWQPLSKLNPARLQWAEMGTIAALLFLICGLFASLSAVQVFWLRFATKYLKWSAFIPSISAPFGWVALGLVGLFIASPWILEALLHTFYGMRSLSTFSLAQSSAEAHRLLSRVCQQQQIPLPNLRLLPTSAPLAFTYGCHPKLARIVVSQGLLDQLEDDEIAAIYAGELAHITNWSFSFLSLVAVAIGLPYMLYWQSARLSDWMHDRAIARRNTYPWIALPLTIAATTVAIASVLSYGIFRGLRWSGLWLSKERTRYSDRAACTLTGNPNGLARALLKSAIATHQTIRHEQKTNYWLEGLELLAPVGYRTALHVGNLWEQGSQRVPAPWSRASLLCWDQMNLDRHWLVLNNSHPLMGERLRQLMEYARLWQLEPEVELELASASIGKRGSAGKRRVWLQGAPLGGAAIGSAIALLLWLIAHATYRLGHQHLNWLATDYTLFFGFALMGFGIGTILRFNSFFPDLQRLQNQSISSSKPSSLLDLMALPDAVPTDSYFIQWEGTLLGRPGTGNWLGQDLMLHTAQGLIPLHYTAQLGAIAALFPQPTRPQDLVQQSVVITGWFRRGATPWVDVDTIQTSKGRKCRSGHQVGSAVLAAIATLLGILIIL</sequence>
<dbReference type="GO" id="GO:0005886">
    <property type="term" value="C:plasma membrane"/>
    <property type="evidence" value="ECO:0007669"/>
    <property type="project" value="UniProtKB-SubCell"/>
</dbReference>
<feature type="domain" description="Peptidase M48" evidence="14">
    <location>
        <begin position="300"/>
        <end position="563"/>
    </location>
</feature>
<dbReference type="PANTHER" id="PTHR43221:SF1">
    <property type="entry name" value="PROTEASE HTPX"/>
    <property type="match status" value="1"/>
</dbReference>
<keyword evidence="7" id="KW-0378">Hydrolase</keyword>
<feature type="compositionally biased region" description="Polar residues" evidence="12">
    <location>
        <begin position="137"/>
        <end position="147"/>
    </location>
</feature>
<evidence type="ECO:0000256" key="4">
    <source>
        <dbReference type="ARBA" id="ARBA00022670"/>
    </source>
</evidence>
<protein>
    <submittedName>
        <fullName evidence="15">M48 family metalloprotease</fullName>
    </submittedName>
</protein>
<evidence type="ECO:0000259" key="14">
    <source>
        <dbReference type="Pfam" id="PF01435"/>
    </source>
</evidence>
<keyword evidence="8" id="KW-0862">Zinc</keyword>
<feature type="transmembrane region" description="Helical" evidence="13">
    <location>
        <begin position="261"/>
        <end position="283"/>
    </location>
</feature>
<evidence type="ECO:0000256" key="12">
    <source>
        <dbReference type="SAM" id="MobiDB-lite"/>
    </source>
</evidence>
<dbReference type="GO" id="GO:0004222">
    <property type="term" value="F:metalloendopeptidase activity"/>
    <property type="evidence" value="ECO:0007669"/>
    <property type="project" value="InterPro"/>
</dbReference>
<feature type="transmembrane region" description="Helical" evidence="13">
    <location>
        <begin position="786"/>
        <end position="803"/>
    </location>
</feature>
<feature type="region of interest" description="Disordered" evidence="12">
    <location>
        <begin position="97"/>
        <end position="194"/>
    </location>
</feature>
<dbReference type="PANTHER" id="PTHR43221">
    <property type="entry name" value="PROTEASE HTPX"/>
    <property type="match status" value="1"/>
</dbReference>
<evidence type="ECO:0000256" key="13">
    <source>
        <dbReference type="SAM" id="Phobius"/>
    </source>
</evidence>
<proteinExistence type="predicted"/>
<feature type="compositionally biased region" description="Low complexity" evidence="12">
    <location>
        <begin position="114"/>
        <end position="131"/>
    </location>
</feature>
<reference evidence="15" key="1">
    <citation type="submission" date="2019-12" db="EMBL/GenBank/DDBJ databases">
        <title>High-Quality draft genome sequences of three cyanobacteria isolated from the limestone walls of the Old Cathedral of Coimbra.</title>
        <authorList>
            <person name="Tiago I."/>
            <person name="Soares F."/>
            <person name="Portugal A."/>
        </authorList>
    </citation>
    <scope>NUCLEOTIDE SEQUENCE</scope>
    <source>
        <strain evidence="15">A</strain>
    </source>
</reference>
<dbReference type="Proteomes" id="UP000646053">
    <property type="component" value="Unassembled WGS sequence"/>
</dbReference>
<evidence type="ECO:0000256" key="11">
    <source>
        <dbReference type="ARBA" id="ARBA00023136"/>
    </source>
</evidence>
<keyword evidence="5 13" id="KW-0812">Transmembrane</keyword>
<evidence type="ECO:0000313" key="15">
    <source>
        <dbReference type="EMBL" id="NDJ18119.1"/>
    </source>
</evidence>
<name>A0A8J7Z107_9CYAN</name>
<dbReference type="EMBL" id="WVIE01000013">
    <property type="protein sequence ID" value="NDJ18119.1"/>
    <property type="molecule type" value="Genomic_DNA"/>
</dbReference>
<keyword evidence="6" id="KW-0479">Metal-binding</keyword>
<evidence type="ECO:0000256" key="10">
    <source>
        <dbReference type="ARBA" id="ARBA00023049"/>
    </source>
</evidence>
<evidence type="ECO:0000256" key="5">
    <source>
        <dbReference type="ARBA" id="ARBA00022692"/>
    </source>
</evidence>
<dbReference type="Pfam" id="PF01435">
    <property type="entry name" value="Peptidase_M48"/>
    <property type="match status" value="1"/>
</dbReference>
<comment type="cofactor">
    <cofactor evidence="1">
        <name>Zn(2+)</name>
        <dbReference type="ChEBI" id="CHEBI:29105"/>
    </cofactor>
</comment>
<comment type="subcellular location">
    <subcellularLocation>
        <location evidence="2">Cell membrane</location>
        <topology evidence="2">Multi-pass membrane protein</topology>
    </subcellularLocation>
</comment>
<organism evidence="15 16">
    <name type="scientific">Myxacorys almedinensis A</name>
    <dbReference type="NCBI Taxonomy" id="2690445"/>
    <lineage>
        <taxon>Bacteria</taxon>
        <taxon>Bacillati</taxon>
        <taxon>Cyanobacteriota</taxon>
        <taxon>Cyanophyceae</taxon>
        <taxon>Leptolyngbyales</taxon>
        <taxon>Leptolyngbyaceae</taxon>
        <taxon>Myxacorys</taxon>
        <taxon>Myxacorys almedinensis</taxon>
    </lineage>
</organism>
<feature type="transmembrane region" description="Helical" evidence="13">
    <location>
        <begin position="594"/>
        <end position="618"/>
    </location>
</feature>